<reference evidence="2 3" key="1">
    <citation type="submission" date="2013-12" db="EMBL/GenBank/DDBJ databases">
        <authorList>
            <consortium name="DOE Joint Genome Institute"/>
            <person name="Kappler U."/>
            <person name="Huntemann M."/>
            <person name="Han J."/>
            <person name="Chen A."/>
            <person name="Kyrpides N."/>
            <person name="Mavromatis K."/>
            <person name="Markowitz V."/>
            <person name="Palaniappan K."/>
            <person name="Ivanova N."/>
            <person name="Schaumberg A."/>
            <person name="Pati A."/>
            <person name="Liolios K."/>
            <person name="Nordberg H.P."/>
            <person name="Cantor M.N."/>
            <person name="Hua S.X."/>
            <person name="Woyke T."/>
        </authorList>
    </citation>
    <scope>NUCLEOTIDE SEQUENCE [LARGE SCALE GENOMIC DNA]</scope>
    <source>
        <strain evidence="3">AL2</strain>
    </source>
</reference>
<keyword evidence="3" id="KW-1185">Reference proteome</keyword>
<dbReference type="eggNOG" id="COG2200">
    <property type="taxonomic scope" value="Bacteria"/>
</dbReference>
<dbReference type="AlphaFoldDB" id="W0DWL1"/>
<feature type="domain" description="EAL" evidence="1">
    <location>
        <begin position="1"/>
        <end position="238"/>
    </location>
</feature>
<dbReference type="InterPro" id="IPR001633">
    <property type="entry name" value="EAL_dom"/>
</dbReference>
<dbReference type="KEGG" id="tao:THIAE_05030"/>
<dbReference type="OrthoDB" id="1673646at2"/>
<dbReference type="Pfam" id="PF00563">
    <property type="entry name" value="EAL"/>
    <property type="match status" value="1"/>
</dbReference>
<dbReference type="PANTHER" id="PTHR33121">
    <property type="entry name" value="CYCLIC DI-GMP PHOSPHODIESTERASE PDEF"/>
    <property type="match status" value="1"/>
</dbReference>
<dbReference type="CDD" id="cd01948">
    <property type="entry name" value="EAL"/>
    <property type="match status" value="1"/>
</dbReference>
<dbReference type="InterPro" id="IPR035919">
    <property type="entry name" value="EAL_sf"/>
</dbReference>
<dbReference type="RefSeq" id="WP_006460304.1">
    <property type="nucleotide sequence ID" value="NZ_CP007030.1"/>
</dbReference>
<dbReference type="PANTHER" id="PTHR33121:SF76">
    <property type="entry name" value="SIGNALING PROTEIN"/>
    <property type="match status" value="1"/>
</dbReference>
<dbReference type="Gene3D" id="3.30.450.20">
    <property type="entry name" value="PAS domain"/>
    <property type="match status" value="1"/>
</dbReference>
<dbReference type="InterPro" id="IPR050706">
    <property type="entry name" value="Cyclic-di-GMP_PDE-like"/>
</dbReference>
<sequence length="394" mass="44761">MKINSHYQPIVSLAHQRVVGYEALLRAQNNQGQTCSPLEAFLLAETENRVAKFDRECLINHVNKFKKLHTMDQWLFVNLNSVSINPKNLREKLVLEHLKTLNMQPQNIVLEILEDAAKSTSQLKEFVDFYRSLGFLIAIDDFGTGHSNFDRIWELKPNIVKLDRSMLANARGDNARLRWLGRCVDLLRETGALITIEGVETQADALIALDADVDLAQGYFFAKPNPHGEYDSSWLRNELQMLHHRSLFDQTERNRGQTQKKLVLKNMLIEASKAIAQGIDFKQATHELLQHHAVERIYLLNSDGVQIVESLIPEHLASMVKAYAPLSRSDGALWARRAYFRNAMEHPDQVQISTAYIGLPNASLNITFSKVLTRIFSAEKNVLCVDVSASFLNS</sequence>
<dbReference type="GO" id="GO:0071111">
    <property type="term" value="F:cyclic-guanylate-specific phosphodiesterase activity"/>
    <property type="evidence" value="ECO:0007669"/>
    <property type="project" value="InterPro"/>
</dbReference>
<evidence type="ECO:0000313" key="3">
    <source>
        <dbReference type="Proteomes" id="UP000005380"/>
    </source>
</evidence>
<dbReference type="PROSITE" id="PS50883">
    <property type="entry name" value="EAL"/>
    <property type="match status" value="1"/>
</dbReference>
<dbReference type="Proteomes" id="UP000005380">
    <property type="component" value="Chromosome"/>
</dbReference>
<proteinExistence type="predicted"/>
<dbReference type="SMART" id="SM00052">
    <property type="entry name" value="EAL"/>
    <property type="match status" value="1"/>
</dbReference>
<evidence type="ECO:0000313" key="2">
    <source>
        <dbReference type="EMBL" id="AHF01241.1"/>
    </source>
</evidence>
<evidence type="ECO:0000259" key="1">
    <source>
        <dbReference type="PROSITE" id="PS50883"/>
    </source>
</evidence>
<dbReference type="Gene3D" id="3.20.20.450">
    <property type="entry name" value="EAL domain"/>
    <property type="match status" value="1"/>
</dbReference>
<dbReference type="STRING" id="717772.THIAE_05030"/>
<protein>
    <submittedName>
        <fullName evidence="2">Signal peptide protein</fullName>
    </submittedName>
</protein>
<dbReference type="HOGENOM" id="CLU_015702_0_0_6"/>
<dbReference type="EMBL" id="CP007030">
    <property type="protein sequence ID" value="AHF01241.1"/>
    <property type="molecule type" value="Genomic_DNA"/>
</dbReference>
<accession>W0DWL1</accession>
<dbReference type="SUPFAM" id="SSF103190">
    <property type="entry name" value="Sensory domain-like"/>
    <property type="match status" value="1"/>
</dbReference>
<name>W0DWL1_9GAMM</name>
<dbReference type="InParanoid" id="W0DWL1"/>
<gene>
    <name evidence="2" type="ORF">THIAE_05030</name>
</gene>
<dbReference type="InterPro" id="IPR029151">
    <property type="entry name" value="Sensor-like_sf"/>
</dbReference>
<organism evidence="2 3">
    <name type="scientific">Thiomicrospira aerophila AL3</name>
    <dbReference type="NCBI Taxonomy" id="717772"/>
    <lineage>
        <taxon>Bacteria</taxon>
        <taxon>Pseudomonadati</taxon>
        <taxon>Pseudomonadota</taxon>
        <taxon>Gammaproteobacteria</taxon>
        <taxon>Thiotrichales</taxon>
        <taxon>Piscirickettsiaceae</taxon>
        <taxon>Thiomicrospira</taxon>
    </lineage>
</organism>
<dbReference type="SUPFAM" id="SSF141868">
    <property type="entry name" value="EAL domain-like"/>
    <property type="match status" value="1"/>
</dbReference>